<keyword evidence="7 12" id="KW-0520">NAD</keyword>
<keyword evidence="5 12" id="KW-0067">ATP-binding</keyword>
<dbReference type="InterPro" id="IPR029056">
    <property type="entry name" value="Ribokinase-like"/>
</dbReference>
<evidence type="ECO:0000256" key="9">
    <source>
        <dbReference type="ARBA" id="ARBA00025153"/>
    </source>
</evidence>
<dbReference type="GO" id="GO:0110051">
    <property type="term" value="P:metabolite repair"/>
    <property type="evidence" value="ECO:0007669"/>
    <property type="project" value="TreeGrafter"/>
</dbReference>
<evidence type="ECO:0000256" key="2">
    <source>
        <dbReference type="ARBA" id="ARBA00006001"/>
    </source>
</evidence>
<feature type="binding site" evidence="12">
    <location>
        <position position="355"/>
    </location>
    <ligand>
        <name>(6S)-NADPHX</name>
        <dbReference type="ChEBI" id="CHEBI:64076"/>
    </ligand>
</feature>
<dbReference type="eggNOG" id="COG0062">
    <property type="taxonomic scope" value="Bacteria"/>
</dbReference>
<feature type="binding site" evidence="12">
    <location>
        <position position="426"/>
    </location>
    <ligand>
        <name>(6S)-NADPHX</name>
        <dbReference type="ChEBI" id="CHEBI:64076"/>
    </ligand>
</feature>
<evidence type="ECO:0000256" key="10">
    <source>
        <dbReference type="ARBA" id="ARBA00048238"/>
    </source>
</evidence>
<dbReference type="Pfam" id="PF01256">
    <property type="entry name" value="Carb_kinase"/>
    <property type="match status" value="1"/>
</dbReference>
<dbReference type="Gene3D" id="3.40.1190.20">
    <property type="match status" value="1"/>
</dbReference>
<dbReference type="InterPro" id="IPR017953">
    <property type="entry name" value="Carbohydrate_kinase_pred_CS"/>
</dbReference>
<keyword evidence="4 12" id="KW-0547">Nucleotide-binding</keyword>
<dbReference type="GO" id="GO:0005524">
    <property type="term" value="F:ATP binding"/>
    <property type="evidence" value="ECO:0007669"/>
    <property type="project" value="UniProtKB-KW"/>
</dbReference>
<evidence type="ECO:0000256" key="12">
    <source>
        <dbReference type="HAMAP-Rule" id="MF_01965"/>
    </source>
</evidence>
<dbReference type="CDD" id="cd01171">
    <property type="entry name" value="YXKO-related"/>
    <property type="match status" value="1"/>
</dbReference>
<feature type="domain" description="YjeF C-terminal" evidence="13">
    <location>
        <begin position="270"/>
        <end position="588"/>
    </location>
</feature>
<dbReference type="InterPro" id="IPR004443">
    <property type="entry name" value="YjeF_N_dom"/>
</dbReference>
<protein>
    <recommendedName>
        <fullName evidence="12">ADP-dependent (S)-NAD(P)H-hydrate dehydratase</fullName>
        <ecNumber evidence="12">4.2.1.136</ecNumber>
    </recommendedName>
    <alternativeName>
        <fullName evidence="12">ADP-dependent NAD(P)HX dehydratase</fullName>
    </alternativeName>
</protein>
<evidence type="ECO:0000256" key="3">
    <source>
        <dbReference type="ARBA" id="ARBA00009524"/>
    </source>
</evidence>
<dbReference type="InterPro" id="IPR036652">
    <property type="entry name" value="YjeF_N_dom_sf"/>
</dbReference>
<accession>A0A087AS42</accession>
<dbReference type="SUPFAM" id="SSF53613">
    <property type="entry name" value="Ribokinase-like"/>
    <property type="match status" value="1"/>
</dbReference>
<dbReference type="SUPFAM" id="SSF64153">
    <property type="entry name" value="YjeF N-terminal domain-like"/>
    <property type="match status" value="1"/>
</dbReference>
<comment type="subunit">
    <text evidence="12">Homotetramer.</text>
</comment>
<feature type="domain" description="YjeF N-terminal" evidence="14">
    <location>
        <begin position="23"/>
        <end position="263"/>
    </location>
</feature>
<dbReference type="GO" id="GO:0052856">
    <property type="term" value="F:NAD(P)HX epimerase activity"/>
    <property type="evidence" value="ECO:0007669"/>
    <property type="project" value="TreeGrafter"/>
</dbReference>
<organism evidence="15 16">
    <name type="scientific">Bifidobacterium pullorum subsp. gallinarum</name>
    <dbReference type="NCBI Taxonomy" id="78344"/>
    <lineage>
        <taxon>Bacteria</taxon>
        <taxon>Bacillati</taxon>
        <taxon>Actinomycetota</taxon>
        <taxon>Actinomycetes</taxon>
        <taxon>Bifidobacteriales</taxon>
        <taxon>Bifidobacteriaceae</taxon>
        <taxon>Bifidobacterium</taxon>
    </lineage>
</organism>
<dbReference type="HAMAP" id="MF_01965">
    <property type="entry name" value="NADHX_dehydratase"/>
    <property type="match status" value="1"/>
</dbReference>
<proteinExistence type="inferred from homology"/>
<keyword evidence="15" id="KW-0418">Kinase</keyword>
<dbReference type="PANTHER" id="PTHR12592:SF0">
    <property type="entry name" value="ATP-DEPENDENT (S)-NAD(P)H-HYDRATE DEHYDRATASE"/>
    <property type="match status" value="1"/>
</dbReference>
<evidence type="ECO:0000256" key="4">
    <source>
        <dbReference type="ARBA" id="ARBA00022741"/>
    </source>
</evidence>
<evidence type="ECO:0000256" key="7">
    <source>
        <dbReference type="ARBA" id="ARBA00023027"/>
    </source>
</evidence>
<comment type="cofactor">
    <cofactor evidence="1">
        <name>K(+)</name>
        <dbReference type="ChEBI" id="CHEBI:29103"/>
    </cofactor>
</comment>
<dbReference type="eggNOG" id="COG0063">
    <property type="taxonomic scope" value="Bacteria"/>
</dbReference>
<evidence type="ECO:0000256" key="8">
    <source>
        <dbReference type="ARBA" id="ARBA00023239"/>
    </source>
</evidence>
<evidence type="ECO:0000256" key="6">
    <source>
        <dbReference type="ARBA" id="ARBA00022857"/>
    </source>
</evidence>
<keyword evidence="16" id="KW-1185">Reference proteome</keyword>
<dbReference type="PROSITE" id="PS51383">
    <property type="entry name" value="YJEF_C_3"/>
    <property type="match status" value="1"/>
</dbReference>
<comment type="function">
    <text evidence="9">Bifunctional enzyme that catalyzes the epimerization of the S- and R-forms of NAD(P)HX and the dehydration of the S-form of NAD(P)HX at the expense of ADP, which is converted to AMP. This allows the repair of both epimers of NAD(P)HX, a damaged form of NAD(P)H that is a result of enzymatic or heat-dependent hydration.</text>
</comment>
<dbReference type="InterPro" id="IPR000631">
    <property type="entry name" value="CARKD"/>
</dbReference>
<comment type="function">
    <text evidence="12">Catalyzes the dehydration of the S-form of NAD(P)HX at the expense of ADP, which is converted to AMP. Together with NAD(P)HX epimerase, which catalyzes the epimerization of the S- and R-forms, the enzyme allows the repair of both epimers of NAD(P)HX, a damaged form of NAD(P)H that is a result of enzymatic or heat-dependent hydration.</text>
</comment>
<reference evidence="15 16" key="1">
    <citation type="submission" date="2014-03" db="EMBL/GenBank/DDBJ databases">
        <title>Genomics of Bifidobacteria.</title>
        <authorList>
            <person name="Ventura M."/>
            <person name="Milani C."/>
            <person name="Lugli G.A."/>
        </authorList>
    </citation>
    <scope>NUCLEOTIDE SEQUENCE [LARGE SCALE GENOMIC DNA]</scope>
    <source>
        <strain evidence="15 16">LMG 11586</strain>
    </source>
</reference>
<feature type="binding site" evidence="12">
    <location>
        <position position="305"/>
    </location>
    <ligand>
        <name>(6S)-NADPHX</name>
        <dbReference type="ChEBI" id="CHEBI:64076"/>
    </ligand>
</feature>
<evidence type="ECO:0000313" key="15">
    <source>
        <dbReference type="EMBL" id="KFI61592.1"/>
    </source>
</evidence>
<feature type="binding site" evidence="12">
    <location>
        <position position="500"/>
    </location>
    <ligand>
        <name>AMP</name>
        <dbReference type="ChEBI" id="CHEBI:456215"/>
    </ligand>
</feature>
<dbReference type="EMBL" id="JGYX01000001">
    <property type="protein sequence ID" value="KFI61592.1"/>
    <property type="molecule type" value="Genomic_DNA"/>
</dbReference>
<dbReference type="PROSITE" id="PS01050">
    <property type="entry name" value="YJEF_C_2"/>
    <property type="match status" value="1"/>
</dbReference>
<keyword evidence="15" id="KW-0808">Transferase</keyword>
<comment type="similarity">
    <text evidence="3">In the C-terminal section; belongs to the NnrD/CARKD family.</text>
</comment>
<comment type="catalytic activity">
    <reaction evidence="11 12">
        <text>(6S)-NADPHX + ADP = AMP + phosphate + NADPH + H(+)</text>
        <dbReference type="Rhea" id="RHEA:32235"/>
        <dbReference type="ChEBI" id="CHEBI:15378"/>
        <dbReference type="ChEBI" id="CHEBI:43474"/>
        <dbReference type="ChEBI" id="CHEBI:57783"/>
        <dbReference type="ChEBI" id="CHEBI:64076"/>
        <dbReference type="ChEBI" id="CHEBI:456215"/>
        <dbReference type="ChEBI" id="CHEBI:456216"/>
        <dbReference type="EC" id="4.2.1.136"/>
    </reaction>
</comment>
<keyword evidence="6 12" id="KW-0521">NADP</keyword>
<dbReference type="PROSITE" id="PS51385">
    <property type="entry name" value="YJEF_N"/>
    <property type="match status" value="1"/>
</dbReference>
<keyword evidence="15" id="KW-0413">Isomerase</keyword>
<keyword evidence="8 12" id="KW-0456">Lyase</keyword>
<dbReference type="Pfam" id="PF03853">
    <property type="entry name" value="YjeF_N"/>
    <property type="match status" value="1"/>
</dbReference>
<comment type="similarity">
    <text evidence="12">Belongs to the NnrD/CARKD family.</text>
</comment>
<feature type="binding site" evidence="12">
    <location>
        <position position="501"/>
    </location>
    <ligand>
        <name>(6S)-NADPHX</name>
        <dbReference type="ChEBI" id="CHEBI:64076"/>
    </ligand>
</feature>
<feature type="binding site" evidence="12">
    <location>
        <begin position="468"/>
        <end position="472"/>
    </location>
    <ligand>
        <name>AMP</name>
        <dbReference type="ChEBI" id="CHEBI:456215"/>
    </ligand>
</feature>
<evidence type="ECO:0000313" key="16">
    <source>
        <dbReference type="Proteomes" id="UP000029046"/>
    </source>
</evidence>
<evidence type="ECO:0000256" key="1">
    <source>
        <dbReference type="ARBA" id="ARBA00001958"/>
    </source>
</evidence>
<dbReference type="PANTHER" id="PTHR12592">
    <property type="entry name" value="ATP-DEPENDENT (S)-NAD(P)H-HYDRATE DEHYDRATASE FAMILY MEMBER"/>
    <property type="match status" value="1"/>
</dbReference>
<evidence type="ECO:0000259" key="13">
    <source>
        <dbReference type="PROSITE" id="PS51383"/>
    </source>
</evidence>
<dbReference type="Proteomes" id="UP000029046">
    <property type="component" value="Unassembled WGS sequence"/>
</dbReference>
<dbReference type="AlphaFoldDB" id="A0A087AS42"/>
<gene>
    <name evidence="12" type="primary">nnrD</name>
    <name evidence="15" type="ORF">BIGA_0110</name>
</gene>
<dbReference type="Gene3D" id="3.40.50.10260">
    <property type="entry name" value="YjeF N-terminal domain"/>
    <property type="match status" value="1"/>
</dbReference>
<evidence type="ECO:0000259" key="14">
    <source>
        <dbReference type="PROSITE" id="PS51385"/>
    </source>
</evidence>
<dbReference type="OrthoDB" id="9806925at2"/>
<comment type="caution">
    <text evidence="15">The sequence shown here is derived from an EMBL/GenBank/DDBJ whole genome shotgun (WGS) entry which is preliminary data.</text>
</comment>
<name>A0A087AS42_9BIFI</name>
<dbReference type="GO" id="GO:0052855">
    <property type="term" value="F:ADP-dependent NAD(P)H-hydrate dehydratase activity"/>
    <property type="evidence" value="ECO:0007669"/>
    <property type="project" value="UniProtKB-UniRule"/>
</dbReference>
<comment type="cofactor">
    <cofactor evidence="12">
        <name>Mg(2+)</name>
        <dbReference type="ChEBI" id="CHEBI:18420"/>
    </cofactor>
</comment>
<comment type="catalytic activity">
    <reaction evidence="10 12">
        <text>(6S)-NADHX + ADP = AMP + phosphate + NADH + H(+)</text>
        <dbReference type="Rhea" id="RHEA:32223"/>
        <dbReference type="ChEBI" id="CHEBI:15378"/>
        <dbReference type="ChEBI" id="CHEBI:43474"/>
        <dbReference type="ChEBI" id="CHEBI:57945"/>
        <dbReference type="ChEBI" id="CHEBI:64074"/>
        <dbReference type="ChEBI" id="CHEBI:456215"/>
        <dbReference type="ChEBI" id="CHEBI:456216"/>
        <dbReference type="EC" id="4.2.1.136"/>
    </reaction>
</comment>
<dbReference type="EC" id="4.2.1.136" evidence="12"/>
<dbReference type="RefSeq" id="WP_033505610.1">
    <property type="nucleotide sequence ID" value="NZ_JGYX01000001.1"/>
</dbReference>
<evidence type="ECO:0000256" key="5">
    <source>
        <dbReference type="ARBA" id="ARBA00022840"/>
    </source>
</evidence>
<dbReference type="GO" id="GO:0046496">
    <property type="term" value="P:nicotinamide nucleotide metabolic process"/>
    <property type="evidence" value="ECO:0007669"/>
    <property type="project" value="UniProtKB-UniRule"/>
</dbReference>
<dbReference type="GO" id="GO:0016301">
    <property type="term" value="F:kinase activity"/>
    <property type="evidence" value="ECO:0007669"/>
    <property type="project" value="UniProtKB-KW"/>
</dbReference>
<sequence>MVPDQDADRRETLLHSAYDAATVRALERPLLDDGVPLMRMAAGAVAEIAARLLDDEGIDLSEARVVVLAGAGDNGGDGVYAAARLAEAGASVTAVAVGRSLHESAFAAMVRAGGKVLVLDPRAQIPGCASDFSAGEAGERFETALSIISRAHVLIDAMTGIGVEGGLRGIPAAIASSMGLDGAVPERPAAPEYERTRRFPMVVAVDAPSGVGVDDGALPGAYIPADATVTFGAMKPCAMMPPACYVQGRLTLVDFGFDVDDAEPAVEMVDDETAGELVRLPRLTDSKYSRGVVGLVTGSARYPGAAVLTVKGASRANVGMVRYLGPQRAQDMVLAARPEAVLGKGHVQSWVVGSGVPGADDDPDGDDIQRETIGRLLRHYDAGEPDAPNGVEPENDAYDMPPIVVDAGALDLLPNRVPPQVLITPHAAELARLLQRLGEDVDVDDVLAEPWRCARRAHALTGATVLLKGAVTILVGEEDGEERTILSGAAPAWLSTAGAGDVLAGMLGALLAQNAPDTPHTDTSTVEIAAVGAYLHGLAAELAADSEQRGWSAPAVYGQHHAEPAPTPGHPIIASDIVAAIPRVFEEVIQ</sequence>
<evidence type="ECO:0000256" key="11">
    <source>
        <dbReference type="ARBA" id="ARBA00049209"/>
    </source>
</evidence>
<comment type="similarity">
    <text evidence="2">In the N-terminal section; belongs to the NnrE/AIBP family.</text>
</comment>